<feature type="region of interest" description="Disordered" evidence="1">
    <location>
        <begin position="191"/>
        <end position="260"/>
    </location>
</feature>
<dbReference type="GO" id="GO:0005669">
    <property type="term" value="C:transcription factor TFIID complex"/>
    <property type="evidence" value="ECO:0007669"/>
    <property type="project" value="InterPro"/>
</dbReference>
<reference evidence="2" key="2">
    <citation type="submission" date="2025-09" db="UniProtKB">
        <authorList>
            <consortium name="Ensembl"/>
        </authorList>
    </citation>
    <scope>IDENTIFICATION</scope>
</reference>
<feature type="compositionally biased region" description="Basic and acidic residues" evidence="1">
    <location>
        <begin position="37"/>
        <end position="48"/>
    </location>
</feature>
<name>A0A8C4QDU0_EPTBU</name>
<dbReference type="AlphaFoldDB" id="A0A8C4QDU0"/>
<reference evidence="2" key="1">
    <citation type="submission" date="2025-08" db="UniProtKB">
        <authorList>
            <consortium name="Ensembl"/>
        </authorList>
    </citation>
    <scope>IDENTIFICATION</scope>
</reference>
<feature type="region of interest" description="Disordered" evidence="1">
    <location>
        <begin position="1"/>
        <end position="150"/>
    </location>
</feature>
<feature type="compositionally biased region" description="Polar residues" evidence="1">
    <location>
        <begin position="72"/>
        <end position="88"/>
    </location>
</feature>
<dbReference type="Ensembl" id="ENSEBUT00000014410.1">
    <property type="protein sequence ID" value="ENSEBUP00000013834.1"/>
    <property type="gene ID" value="ENSEBUG00000008722.1"/>
</dbReference>
<organism evidence="2 3">
    <name type="scientific">Eptatretus burgeri</name>
    <name type="common">Inshore hagfish</name>
    <dbReference type="NCBI Taxonomy" id="7764"/>
    <lineage>
        <taxon>Eukaryota</taxon>
        <taxon>Metazoa</taxon>
        <taxon>Chordata</taxon>
        <taxon>Craniata</taxon>
        <taxon>Vertebrata</taxon>
        <taxon>Cyclostomata</taxon>
        <taxon>Myxini</taxon>
        <taxon>Myxiniformes</taxon>
        <taxon>Myxinidae</taxon>
        <taxon>Eptatretinae</taxon>
        <taxon>Eptatretus</taxon>
    </lineage>
</organism>
<dbReference type="GO" id="GO:0017025">
    <property type="term" value="F:TBP-class protein binding"/>
    <property type="evidence" value="ECO:0007669"/>
    <property type="project" value="InterPro"/>
</dbReference>
<dbReference type="GO" id="GO:0016251">
    <property type="term" value="F:RNA polymerase II general transcription initiation factor activity"/>
    <property type="evidence" value="ECO:0007669"/>
    <property type="project" value="InterPro"/>
</dbReference>
<dbReference type="Proteomes" id="UP000694388">
    <property type="component" value="Unplaced"/>
</dbReference>
<feature type="compositionally biased region" description="Basic residues" evidence="1">
    <location>
        <begin position="200"/>
        <end position="209"/>
    </location>
</feature>
<sequence length="260" mass="27670">MGKIRLGGLPPCTQKEVTIDEDYDADCDEEEGEGDGVSEKGVEGDRDAQLMPPPPPPPPPPPLPPTPPTLPSSDNSGPEEQQVPSKNSGIILPSVIAPPAKRLRPQSSDSDSDSDSGTGTVGAEGGDEPDVSSECPVGQVVSSKQQEGDLNLPLAGIVLRDEGEPLPSVTELFPEFRPGKVLRFLRLFGPGKSIPSVWRSARRKHRRRQQQQQKRDKGSVSGASELASGGVATVPCEGKERRSGWEYYSNPPPAAPDQCI</sequence>
<keyword evidence="3" id="KW-1185">Reference proteome</keyword>
<dbReference type="GeneTree" id="ENSGT00980000202522"/>
<feature type="compositionally biased region" description="Acidic residues" evidence="1">
    <location>
        <begin position="19"/>
        <end position="36"/>
    </location>
</feature>
<dbReference type="GO" id="GO:0004402">
    <property type="term" value="F:histone acetyltransferase activity"/>
    <property type="evidence" value="ECO:0007669"/>
    <property type="project" value="InterPro"/>
</dbReference>
<dbReference type="InterPro" id="IPR040240">
    <property type="entry name" value="TAF1"/>
</dbReference>
<dbReference type="PANTHER" id="PTHR13900">
    <property type="entry name" value="TRANSCRIPTION INITIATION FACTOR TFIID"/>
    <property type="match status" value="1"/>
</dbReference>
<feature type="compositionally biased region" description="Pro residues" evidence="1">
    <location>
        <begin position="51"/>
        <end position="70"/>
    </location>
</feature>
<feature type="compositionally biased region" description="Pro residues" evidence="1">
    <location>
        <begin position="250"/>
        <end position="260"/>
    </location>
</feature>
<protein>
    <submittedName>
        <fullName evidence="2">Uncharacterized protein</fullName>
    </submittedName>
</protein>
<proteinExistence type="predicted"/>
<dbReference type="GO" id="GO:0051123">
    <property type="term" value="P:RNA polymerase II preinitiation complex assembly"/>
    <property type="evidence" value="ECO:0007669"/>
    <property type="project" value="TreeGrafter"/>
</dbReference>
<evidence type="ECO:0000313" key="3">
    <source>
        <dbReference type="Proteomes" id="UP000694388"/>
    </source>
</evidence>
<accession>A0A8C4QDU0</accession>
<dbReference type="PANTHER" id="PTHR13900:SF0">
    <property type="entry name" value="TRANSCRIPTION INITIATION FACTOR TFIID SUBUNIT 1"/>
    <property type="match status" value="1"/>
</dbReference>
<evidence type="ECO:0000313" key="2">
    <source>
        <dbReference type="Ensembl" id="ENSEBUP00000013834.1"/>
    </source>
</evidence>
<evidence type="ECO:0000256" key="1">
    <source>
        <dbReference type="SAM" id="MobiDB-lite"/>
    </source>
</evidence>